<dbReference type="GeneTree" id="ENSGT00390000003901"/>
<dbReference type="Pfam" id="PF03121">
    <property type="entry name" value="Herpes_UL52"/>
    <property type="match status" value="1"/>
</dbReference>
<dbReference type="GO" id="GO:0006264">
    <property type="term" value="P:mitochondrial DNA replication"/>
    <property type="evidence" value="ECO:0007669"/>
    <property type="project" value="TreeGrafter"/>
</dbReference>
<keyword evidence="3" id="KW-0240">DNA-directed RNA polymerase</keyword>
<comment type="similarity">
    <text evidence="1">Belongs to the eukaryotic-type primase small subunit family.</text>
</comment>
<evidence type="ECO:0000313" key="10">
    <source>
        <dbReference type="Ensembl" id="ENSPFOP00000028611.1"/>
    </source>
</evidence>
<evidence type="ECO:0000256" key="4">
    <source>
        <dbReference type="ARBA" id="ARBA00022932"/>
    </source>
</evidence>
<dbReference type="EMBL" id="AYCK01004552">
    <property type="status" value="NOT_ANNOTATED_CDS"/>
    <property type="molecule type" value="Genomic_DNA"/>
</dbReference>
<dbReference type="Proteomes" id="UP000028760">
    <property type="component" value="Unassembled WGS sequence"/>
</dbReference>
<dbReference type="InterPro" id="IPR044917">
    <property type="entry name" value="PRIMPOL"/>
</dbReference>
<evidence type="ECO:0000256" key="7">
    <source>
        <dbReference type="ARBA" id="ARBA00044768"/>
    </source>
</evidence>
<evidence type="ECO:0000256" key="2">
    <source>
        <dbReference type="ARBA" id="ARBA00012417"/>
    </source>
</evidence>
<evidence type="ECO:0000256" key="3">
    <source>
        <dbReference type="ARBA" id="ARBA00022478"/>
    </source>
</evidence>
<keyword evidence="4" id="KW-0239">DNA-directed DNA polymerase</keyword>
<dbReference type="EC" id="2.7.7.102" evidence="7"/>
<keyword evidence="4" id="KW-0808">Transferase</keyword>
<dbReference type="GO" id="GO:0009411">
    <property type="term" value="P:response to UV"/>
    <property type="evidence" value="ECO:0007669"/>
    <property type="project" value="TreeGrafter"/>
</dbReference>
<dbReference type="EC" id="2.7.7.7" evidence="2"/>
<dbReference type="PANTHER" id="PTHR31399:SF0">
    <property type="entry name" value="DNA-DIRECTED PRIMASE_POLYMERASE PROTEIN"/>
    <property type="match status" value="1"/>
</dbReference>
<comment type="catalytic activity">
    <reaction evidence="8">
        <text>DNA(n) + a 2'-deoxyribonucleoside 5'-triphosphate = DNA(n+1) + diphosphate</text>
        <dbReference type="Rhea" id="RHEA:22508"/>
        <dbReference type="Rhea" id="RHEA-COMP:17339"/>
        <dbReference type="Rhea" id="RHEA-COMP:17340"/>
        <dbReference type="ChEBI" id="CHEBI:33019"/>
        <dbReference type="ChEBI" id="CHEBI:61560"/>
        <dbReference type="ChEBI" id="CHEBI:173112"/>
        <dbReference type="EC" id="2.7.7.7"/>
    </reaction>
    <physiologicalReaction direction="left-to-right" evidence="8">
        <dbReference type="Rhea" id="RHEA:22509"/>
    </physiologicalReaction>
</comment>
<evidence type="ECO:0000256" key="9">
    <source>
        <dbReference type="SAM" id="MobiDB-lite"/>
    </source>
</evidence>
<dbReference type="AlphaFoldDB" id="A0A096MB20"/>
<reference evidence="10" key="3">
    <citation type="submission" date="2025-09" db="UniProtKB">
        <authorList>
            <consortium name="Ensembl"/>
        </authorList>
    </citation>
    <scope>IDENTIFICATION</scope>
</reference>
<sequence length="559" mass="64366">MSRWGERLKKVERLAQSFQQNPLTTPYKPRLWPCQPSSVWKLFPRQNLAISFAHSFKEAVHVFALEKEKASLGQRIYLVTSYSELWHYYRVYPQSLMHCYEVIPEGAVCKLYFDLEFHKPSNKGSDGKSMVSLLIQYVCDKLVEVYGVECSVKNVLNLDSSTEEKFSRHLIFMLQNAAFKDNIHLGRFIHAILQPIISKLKSDSRLHEGDISLTDDRQSVFFSRLVKNKCPLVITLCNSSSSHCSTNIDSAPAQSPERKRQKQEVRDLSFLLVKNKEGRDGLFVDLEFTQTGVYTKNRNFRLYKSSKVGRNAAFTVAEDNQFTAKPAKEKSAEENVFLASLVCNVRYITGQRILTWDAPETKEVKSPTAQSTFSGCLSSPYKEVDNFVFTLVRKDGVQGSIRRWNYFAVDQLLVYDIAKYRWCENVSRFHKSNNIMIVVDLKEEVWYQKCHDPDCRNFRSSSFPLPQEICVSYILTLDEEDQAYLMDDTGNIEPSQAPSSSMRPTEATPEVWGDEQDEQEFLKSVNDFEQRSTEISGLKNFHLETSRIVDFLAAEEGQK</sequence>
<dbReference type="GO" id="GO:0000428">
    <property type="term" value="C:DNA-directed RNA polymerase complex"/>
    <property type="evidence" value="ECO:0007669"/>
    <property type="project" value="UniProtKB-KW"/>
</dbReference>
<dbReference type="Ensembl" id="ENSPFOT00000027966.1">
    <property type="protein sequence ID" value="ENSPFOP00000028611.1"/>
    <property type="gene ID" value="ENSPFOG00000001884.2"/>
</dbReference>
<name>A0A096MB20_POEFO</name>
<dbReference type="GO" id="GO:0031297">
    <property type="term" value="P:replication fork processing"/>
    <property type="evidence" value="ECO:0007669"/>
    <property type="project" value="TreeGrafter"/>
</dbReference>
<feature type="compositionally biased region" description="Polar residues" evidence="9">
    <location>
        <begin position="243"/>
        <end position="253"/>
    </location>
</feature>
<protein>
    <recommendedName>
        <fullName evidence="5">DNA-directed primase/polymerase protein</fullName>
        <ecNumber evidence="7">2.7.7.102</ecNumber>
        <ecNumber evidence="2">2.7.7.7</ecNumber>
    </recommendedName>
</protein>
<keyword evidence="3" id="KW-0804">Transcription</keyword>
<evidence type="ECO:0000313" key="11">
    <source>
        <dbReference type="Proteomes" id="UP000028760"/>
    </source>
</evidence>
<accession>A0A096MB20</accession>
<keyword evidence="11" id="KW-1185">Reference proteome</keyword>
<dbReference type="PANTHER" id="PTHR31399">
    <property type="entry name" value="DNA-DIRECTED PRIMASE / POLYMERASE PROTEIN"/>
    <property type="match status" value="1"/>
</dbReference>
<feature type="region of interest" description="Disordered" evidence="9">
    <location>
        <begin position="243"/>
        <end position="262"/>
    </location>
</feature>
<evidence type="ECO:0000256" key="5">
    <source>
        <dbReference type="ARBA" id="ARBA00026139"/>
    </source>
</evidence>
<dbReference type="GO" id="GO:0042276">
    <property type="term" value="P:error-prone translesion synthesis"/>
    <property type="evidence" value="ECO:0007669"/>
    <property type="project" value="InterPro"/>
</dbReference>
<comment type="catalytic activity">
    <reaction evidence="6">
        <text>ssDNA + n NTP = ssDNA/pppN(pN)n-1 hybrid + (n-1) diphosphate.</text>
        <dbReference type="EC" id="2.7.7.102"/>
    </reaction>
</comment>
<evidence type="ECO:0000256" key="1">
    <source>
        <dbReference type="ARBA" id="ARBA00009762"/>
    </source>
</evidence>
<dbReference type="GO" id="GO:0003682">
    <property type="term" value="F:chromatin binding"/>
    <property type="evidence" value="ECO:0007669"/>
    <property type="project" value="TreeGrafter"/>
</dbReference>
<dbReference type="GO" id="GO:0005634">
    <property type="term" value="C:nucleus"/>
    <property type="evidence" value="ECO:0007669"/>
    <property type="project" value="TreeGrafter"/>
</dbReference>
<feature type="region of interest" description="Disordered" evidence="9">
    <location>
        <begin position="490"/>
        <end position="514"/>
    </location>
</feature>
<feature type="compositionally biased region" description="Polar residues" evidence="9">
    <location>
        <begin position="492"/>
        <end position="503"/>
    </location>
</feature>
<evidence type="ECO:0000256" key="6">
    <source>
        <dbReference type="ARBA" id="ARBA00044677"/>
    </source>
</evidence>
<reference evidence="10" key="2">
    <citation type="submission" date="2025-08" db="UniProtKB">
        <authorList>
            <consortium name="Ensembl"/>
        </authorList>
    </citation>
    <scope>IDENTIFICATION</scope>
</reference>
<dbReference type="GO" id="GO:0003887">
    <property type="term" value="F:DNA-directed DNA polymerase activity"/>
    <property type="evidence" value="ECO:0007669"/>
    <property type="project" value="UniProtKB-KW"/>
</dbReference>
<keyword evidence="4" id="KW-0548">Nucleotidyltransferase</keyword>
<evidence type="ECO:0000256" key="8">
    <source>
        <dbReference type="ARBA" id="ARBA00047303"/>
    </source>
</evidence>
<reference evidence="11" key="1">
    <citation type="submission" date="2013-10" db="EMBL/GenBank/DDBJ databases">
        <authorList>
            <person name="Schartl M."/>
            <person name="Warren W."/>
        </authorList>
    </citation>
    <scope>NUCLEOTIDE SEQUENCE [LARGE SCALE GENOMIC DNA]</scope>
    <source>
        <strain evidence="11">female</strain>
    </source>
</reference>
<dbReference type="OMA" id="HYEVIQD"/>
<organism evidence="10 11">
    <name type="scientific">Poecilia formosa</name>
    <name type="common">Amazon molly</name>
    <name type="synonym">Limia formosa</name>
    <dbReference type="NCBI Taxonomy" id="48698"/>
    <lineage>
        <taxon>Eukaryota</taxon>
        <taxon>Metazoa</taxon>
        <taxon>Chordata</taxon>
        <taxon>Craniata</taxon>
        <taxon>Vertebrata</taxon>
        <taxon>Euteleostomi</taxon>
        <taxon>Actinopterygii</taxon>
        <taxon>Neopterygii</taxon>
        <taxon>Teleostei</taxon>
        <taxon>Neoteleostei</taxon>
        <taxon>Acanthomorphata</taxon>
        <taxon>Ovalentaria</taxon>
        <taxon>Atherinomorphae</taxon>
        <taxon>Cyprinodontiformes</taxon>
        <taxon>Poeciliidae</taxon>
        <taxon>Poeciliinae</taxon>
        <taxon>Poecilia</taxon>
    </lineage>
</organism>
<proteinExistence type="inferred from homology"/>
<dbReference type="GO" id="GO:0005759">
    <property type="term" value="C:mitochondrial matrix"/>
    <property type="evidence" value="ECO:0007669"/>
    <property type="project" value="TreeGrafter"/>
</dbReference>